<dbReference type="AlphaFoldDB" id="A0A923IYR4"/>
<proteinExistence type="predicted"/>
<keyword evidence="2" id="KW-1185">Reference proteome</keyword>
<name>A0A923IYR4_9ACTO</name>
<evidence type="ECO:0000313" key="1">
    <source>
        <dbReference type="EMBL" id="MBB6333919.1"/>
    </source>
</evidence>
<dbReference type="EMBL" id="JACHMK010000001">
    <property type="protein sequence ID" value="MBB6333919.1"/>
    <property type="molecule type" value="Genomic_DNA"/>
</dbReference>
<dbReference type="Proteomes" id="UP000617426">
    <property type="component" value="Unassembled WGS sequence"/>
</dbReference>
<evidence type="ECO:0000313" key="2">
    <source>
        <dbReference type="Proteomes" id="UP000617426"/>
    </source>
</evidence>
<comment type="caution">
    <text evidence="1">The sequence shown here is derived from an EMBL/GenBank/DDBJ whole genome shotgun (WGS) entry which is preliminary data.</text>
</comment>
<organism evidence="1 2">
    <name type="scientific">Schaalia hyovaginalis</name>
    <dbReference type="NCBI Taxonomy" id="29316"/>
    <lineage>
        <taxon>Bacteria</taxon>
        <taxon>Bacillati</taxon>
        <taxon>Actinomycetota</taxon>
        <taxon>Actinomycetes</taxon>
        <taxon>Actinomycetales</taxon>
        <taxon>Actinomycetaceae</taxon>
        <taxon>Schaalia</taxon>
    </lineage>
</organism>
<reference evidence="1" key="1">
    <citation type="submission" date="2020-08" db="EMBL/GenBank/DDBJ databases">
        <title>Sequencing the genomes of 1000 actinobacteria strains.</title>
        <authorList>
            <person name="Klenk H.-P."/>
        </authorList>
    </citation>
    <scope>NUCLEOTIDE SEQUENCE</scope>
    <source>
        <strain evidence="1">DSM 10695</strain>
    </source>
</reference>
<gene>
    <name evidence="1" type="ORF">HD592_000484</name>
</gene>
<accession>A0A923IYR4</accession>
<dbReference type="RefSeq" id="WP_184451603.1">
    <property type="nucleotide sequence ID" value="NZ_JACHMK010000001.1"/>
</dbReference>
<protein>
    <submittedName>
        <fullName evidence="1">Uncharacterized protein</fullName>
    </submittedName>
</protein>
<sequence length="108" mass="11709">MADHRINERIALDLEVLRTQAASLENASHAFTTSVVPARARISATSFGVMNAGVVPMLNRLAEGTERVATDAATLCMRISENLVRTSEAFEELEDSLVAQFDRFAGQG</sequence>